<accession>A0A7D5P616</accession>
<dbReference type="KEGG" id="hrr:HZS55_14885"/>
<evidence type="ECO:0000256" key="1">
    <source>
        <dbReference type="SAM" id="MobiDB-lite"/>
    </source>
</evidence>
<evidence type="ECO:0000313" key="3">
    <source>
        <dbReference type="Proteomes" id="UP000509667"/>
    </source>
</evidence>
<keyword evidence="3" id="KW-1185">Reference proteome</keyword>
<sequence>MGEFSHTNPHTGKAFGDDFAFQRGPAVAADGGHAEAEYEAEQTMKDVDHEHPDDDAADANRVFQRGADGRDGSV</sequence>
<feature type="region of interest" description="Disordered" evidence="1">
    <location>
        <begin position="27"/>
        <end position="74"/>
    </location>
</feature>
<dbReference type="InterPro" id="IPR058742">
    <property type="entry name" value="DUF7989"/>
</dbReference>
<reference evidence="2 3" key="1">
    <citation type="submission" date="2020-07" db="EMBL/GenBank/DDBJ databases">
        <title>Halosimplex pelagicum sp. nov. and Halosimplex rubrum sp. nov., isolated from salted brown alga Laminaria, and emended description of the genus Halosimplex.</title>
        <authorList>
            <person name="Cui H."/>
        </authorList>
    </citation>
    <scope>NUCLEOTIDE SEQUENCE [LARGE SCALE GENOMIC DNA]</scope>
    <source>
        <strain evidence="2 3">R27</strain>
    </source>
</reference>
<feature type="compositionally biased region" description="Basic and acidic residues" evidence="1">
    <location>
        <begin position="32"/>
        <end position="54"/>
    </location>
</feature>
<dbReference type="Proteomes" id="UP000509667">
    <property type="component" value="Chromosome"/>
</dbReference>
<gene>
    <name evidence="2" type="ORF">HZS55_14885</name>
</gene>
<dbReference type="OrthoDB" id="306312at2157"/>
<dbReference type="EMBL" id="CP058910">
    <property type="protein sequence ID" value="QLH80021.1"/>
    <property type="molecule type" value="Genomic_DNA"/>
</dbReference>
<proteinExistence type="predicted"/>
<protein>
    <submittedName>
        <fullName evidence="2">Uncharacterized protein</fullName>
    </submittedName>
</protein>
<name>A0A7D5P616_9EURY</name>
<organism evidence="2 3">
    <name type="scientific">Halosimplex rubrum</name>
    <dbReference type="NCBI Taxonomy" id="869889"/>
    <lineage>
        <taxon>Archaea</taxon>
        <taxon>Methanobacteriati</taxon>
        <taxon>Methanobacteriota</taxon>
        <taxon>Stenosarchaea group</taxon>
        <taxon>Halobacteria</taxon>
        <taxon>Halobacteriales</taxon>
        <taxon>Haloarculaceae</taxon>
        <taxon>Halosimplex</taxon>
    </lineage>
</organism>
<evidence type="ECO:0000313" key="2">
    <source>
        <dbReference type="EMBL" id="QLH80021.1"/>
    </source>
</evidence>
<dbReference type="Pfam" id="PF25951">
    <property type="entry name" value="DUF7989"/>
    <property type="match status" value="1"/>
</dbReference>
<dbReference type="AlphaFoldDB" id="A0A7D5P616"/>